<dbReference type="Proteomes" id="UP000030645">
    <property type="component" value="Unassembled WGS sequence"/>
</dbReference>
<reference evidence="2" key="1">
    <citation type="submission" date="2013-01" db="EMBL/GenBank/DDBJ databases">
        <title>Draft Genome Sequence of a Mulberry Tree, Morus notabilis C.K. Schneid.</title>
        <authorList>
            <person name="He N."/>
            <person name="Zhao S."/>
        </authorList>
    </citation>
    <scope>NUCLEOTIDE SEQUENCE</scope>
</reference>
<sequence length="83" mass="9253">MEDFYSPIQSGACRDATLGWPDTVRHILLRPARAVGRADSAHNFNGSRPTHIKTLLSPAHITDQFYVGQTGPCHGLRWVVTWP</sequence>
<dbReference type="EMBL" id="KE343270">
    <property type="protein sequence ID" value="EXB20721.1"/>
    <property type="molecule type" value="Genomic_DNA"/>
</dbReference>
<accession>W9QB70</accession>
<evidence type="ECO:0000313" key="2">
    <source>
        <dbReference type="Proteomes" id="UP000030645"/>
    </source>
</evidence>
<keyword evidence="2" id="KW-1185">Reference proteome</keyword>
<evidence type="ECO:0000313" key="1">
    <source>
        <dbReference type="EMBL" id="EXB20721.1"/>
    </source>
</evidence>
<proteinExistence type="predicted"/>
<name>W9QB70_9ROSA</name>
<organism evidence="1 2">
    <name type="scientific">Morus notabilis</name>
    <dbReference type="NCBI Taxonomy" id="981085"/>
    <lineage>
        <taxon>Eukaryota</taxon>
        <taxon>Viridiplantae</taxon>
        <taxon>Streptophyta</taxon>
        <taxon>Embryophyta</taxon>
        <taxon>Tracheophyta</taxon>
        <taxon>Spermatophyta</taxon>
        <taxon>Magnoliopsida</taxon>
        <taxon>eudicotyledons</taxon>
        <taxon>Gunneridae</taxon>
        <taxon>Pentapetalae</taxon>
        <taxon>rosids</taxon>
        <taxon>fabids</taxon>
        <taxon>Rosales</taxon>
        <taxon>Moraceae</taxon>
        <taxon>Moreae</taxon>
        <taxon>Morus</taxon>
    </lineage>
</organism>
<dbReference type="AlphaFoldDB" id="W9QB70"/>
<protein>
    <submittedName>
        <fullName evidence="1">Uncharacterized protein</fullName>
    </submittedName>
</protein>
<gene>
    <name evidence="1" type="ORF">L484_007628</name>
</gene>